<dbReference type="AlphaFoldDB" id="A0A7X3G2R8"/>
<dbReference type="Gene3D" id="3.40.50.620">
    <property type="entry name" value="HUPs"/>
    <property type="match status" value="1"/>
</dbReference>
<sequence>MTSITEHYNYSAVPDQAYQVCTRCIMNTAADRSISFDDMGLCSHCQRYDRLVSARRLQGEQGREALRALVERIKAAGRGREYDCIVGVSGGVDSTYVAWLVKQHGLRPLAVHFDNGWNSELATRNIELVLRNLGIDLHTHVVDWEEFRDLQLAFLKASTPDGEIPTDHAIGALLWKQAASRGIKYIISGMNFATESISVPDWSYGHSDWRFIKDIHRRFGSVKLKTYPHFSLFYLFYANILRGTRIVSILNYVDYDKDEAMALLSSQLGWKGYGGKHHESIYTRFYQGYILPRKFGIDKRYGHLSDLINAGQISRAQALAEMQRPPYPEELQQQDLAYVAKKLRLSTEQFANIMGAPVKSFRDYRNLYGVVQFLRNTVNALRKRHLYPR</sequence>
<evidence type="ECO:0000313" key="2">
    <source>
        <dbReference type="Proteomes" id="UP000443353"/>
    </source>
</evidence>
<gene>
    <name evidence="1" type="ORF">GPY61_21965</name>
</gene>
<dbReference type="RefSeq" id="WP_160409995.1">
    <property type="nucleotide sequence ID" value="NZ_WSES01000007.1"/>
</dbReference>
<dbReference type="SUPFAM" id="SSF52402">
    <property type="entry name" value="Adenine nucleotide alpha hydrolases-like"/>
    <property type="match status" value="1"/>
</dbReference>
<name>A0A7X3G2R8_9BURK</name>
<dbReference type="InterPro" id="IPR014729">
    <property type="entry name" value="Rossmann-like_a/b/a_fold"/>
</dbReference>
<protein>
    <submittedName>
        <fullName evidence="1">N-acetyl sugar amidotransferase</fullName>
    </submittedName>
</protein>
<dbReference type="InterPro" id="IPR020022">
    <property type="entry name" value="N-acetyl_sugar_amidoTrfase"/>
</dbReference>
<accession>A0A7X3G2R8</accession>
<dbReference type="Proteomes" id="UP000443353">
    <property type="component" value="Unassembled WGS sequence"/>
</dbReference>
<dbReference type="NCBIfam" id="TIGR03573">
    <property type="entry name" value="WbuX"/>
    <property type="match status" value="1"/>
</dbReference>
<dbReference type="GO" id="GO:0016740">
    <property type="term" value="F:transferase activity"/>
    <property type="evidence" value="ECO:0007669"/>
    <property type="project" value="UniProtKB-KW"/>
</dbReference>
<organism evidence="1 2">
    <name type="scientific">Massilia cellulosiltytica</name>
    <dbReference type="NCBI Taxonomy" id="2683234"/>
    <lineage>
        <taxon>Bacteria</taxon>
        <taxon>Pseudomonadati</taxon>
        <taxon>Pseudomonadota</taxon>
        <taxon>Betaproteobacteria</taxon>
        <taxon>Burkholderiales</taxon>
        <taxon>Oxalobacteraceae</taxon>
        <taxon>Telluria group</taxon>
        <taxon>Massilia</taxon>
    </lineage>
</organism>
<evidence type="ECO:0000313" key="1">
    <source>
        <dbReference type="EMBL" id="MVW62602.1"/>
    </source>
</evidence>
<dbReference type="EMBL" id="WSES01000007">
    <property type="protein sequence ID" value="MVW62602.1"/>
    <property type="molecule type" value="Genomic_DNA"/>
</dbReference>
<reference evidence="1 2" key="1">
    <citation type="submission" date="2019-12" db="EMBL/GenBank/DDBJ databases">
        <authorList>
            <person name="Li C."/>
            <person name="Zhao J."/>
        </authorList>
    </citation>
    <scope>NUCLEOTIDE SEQUENCE [LARGE SCALE GENOMIC DNA]</scope>
    <source>
        <strain evidence="1 2">NEAU-DD11</strain>
    </source>
</reference>
<keyword evidence="1" id="KW-0808">Transferase</keyword>
<comment type="caution">
    <text evidence="1">The sequence shown here is derived from an EMBL/GenBank/DDBJ whole genome shotgun (WGS) entry which is preliminary data.</text>
</comment>
<keyword evidence="2" id="KW-1185">Reference proteome</keyword>
<proteinExistence type="predicted"/>